<name>A0A1X0R3B9_RHIZD</name>
<dbReference type="EMBL" id="KV921923">
    <property type="protein sequence ID" value="ORE06456.1"/>
    <property type="molecule type" value="Genomic_DNA"/>
</dbReference>
<feature type="transmembrane region" description="Helical" evidence="17">
    <location>
        <begin position="1668"/>
        <end position="1693"/>
    </location>
</feature>
<dbReference type="SUPFAM" id="SSF81324">
    <property type="entry name" value="Voltage-gated potassium channels"/>
    <property type="match status" value="4"/>
</dbReference>
<keyword evidence="8" id="KW-0851">Voltage-gated channel</keyword>
<dbReference type="OrthoDB" id="416585at2759"/>
<evidence type="ECO:0000256" key="5">
    <source>
        <dbReference type="ARBA" id="ARBA00022673"/>
    </source>
</evidence>
<feature type="transmembrane region" description="Helical" evidence="17">
    <location>
        <begin position="1714"/>
        <end position="1736"/>
    </location>
</feature>
<evidence type="ECO:0000256" key="10">
    <source>
        <dbReference type="ARBA" id="ARBA00023065"/>
    </source>
</evidence>
<feature type="compositionally biased region" description="Polar residues" evidence="16">
    <location>
        <begin position="50"/>
        <end position="74"/>
    </location>
</feature>
<evidence type="ECO:0000256" key="6">
    <source>
        <dbReference type="ARBA" id="ARBA00022692"/>
    </source>
</evidence>
<proteinExistence type="inferred from homology"/>
<feature type="region of interest" description="Disordered" evidence="16">
    <location>
        <begin position="2098"/>
        <end position="2124"/>
    </location>
</feature>
<feature type="transmembrane region" description="Helical" evidence="17">
    <location>
        <begin position="804"/>
        <end position="822"/>
    </location>
</feature>
<sequence>MVDSNKENDTRETAQLMEENNDKQQIAIPRIVLTEAPPIEQEKALESAISNTTSQSLSPTQSIHRKPISSTNVSMPLPLTKDLLRRKNKIERLLNRQEKQSYKPPNPLGISYPEEAAIDERIGLDPSASSRSGGLRRRRLSSSHNELRSGTASNTLVNHPPEWQHDAHRSFNTTATESSNYRSKHAGTSVSGTSHRHNNASSNNDKLYEHHRYIDQHHSDRYYRQLQQEKLNKNSQKSKYYLLEVLFNAAKRVVHSRVSEAKGISSIEDFSLFSGAPSSPYKDRPTENPPMHSSSPNLKKSASPVVTNSNRSTHRLSWLSNSTSNTNAEDDNNSIWHAFTKEESYIPQTEAIPPPQNRTFPEDHAPINPLQGRSLYLFSPTNWLRAKIWLFIRSKYTESFLLCLLILHWLLLACVPITSNEQKSVFGNQWVHFAILFIQVIYSLEAICKMIAYGLLLPPVCSKSDKKPYTWLNTWLYSPKNIEEEKIPSNKHSPFIFHKDNDKPGSNHRAYLNSFGNILDIISILSYWADFILMGYDYPNMSLFKALGALRPIRLLSIIPGTAMILESLELSWDVLLAVSGLILFFLILFALLGLVSFQGAFSRRCYYIGDDGSLMQIEPVRYCSGYRNGTSVMGPYNIQTGTHDYYGRHGYICVSGQMCVEDPNNNPQYNFVNYDNIFSSLLSVYTFVSLELWTDLMYQTQDADSSIAALYYCLGVYIISFVMSFLLFAVITSAFARVRQFGSGSAFTSKEKGYLILRDTEEANTNEDNDPIWMFDYHRDDFRKGLSTLKLRWLLVHLVRSQAFYYFGGFLVLLDLIFMCLRSYTASESRIELINNAETAFTFIFAIEIVIRMVGATSWMNFWSSKRNVIDLFIAITTCVIQLPMIQDSAAYKYLTIFQICRCYRLFLCIPRVQRLVLAALGTGENVFNVMVFLILATALCATMFMQMFGGDFNDLFSYTDAENRFDTFWQSFVSLIIVYTSETWTEILYNAMASQAGKGSIYAAIALSIYFAFGRYIMSGLYIAVVLENFELSDDYIRRYQIKDYIHRHRFKDFGKTETILMRMFYPLYHLEDKKNLHVPKLPANLTASLSKADITELLADIPRTRRNAIIDETVPSVLEKKLVSLYTKVRANIPLLKKEENAKPTPSSTFVLDNDDAPDDYDIVASEENREAMKERATVARSLLIFSDRSRIRYYCKKLVGSSVDGQAEKRNLFNWIIMICVFVSIIMVILDEPSTRMIRKDTIRQSTYNTIEIALSIIFIIELTIRIIADGLLLTPNAYLRNHWNQLDICVILLNTITIFMGTEQAPRGLSTLRSLRILRLIRYFNGIRDIFVSLFYSFPLMLDALIFTLLVLIPFAVYGVNIFGGLMWLCNDDSVLSRGECVGEFTKNIGDDDSSPSLLIPRVWQNPQNGFYSYDNFPSALQHLFSLTSTEGWVDSMFSAMSTPIEPDIQPSFDWNSATVYHGLFYIIFMIISQGTIQLFVGVIIEKFKERSGITTLTTAQRQYCDLQRMLANVKPTIKVFPPQSKIRRFCYDLVIEKDGMFNKIMMSVIILNACLLASEFQNEPDWLSYVQDYSYLVFSIIYVIECVIKFLGLGPKKWMRSKWCWYDCTVAFGALLSMCLRFALPTLWSFRVERYCLLLAAFRLGEGIDFLETLYHTLAKSLLSIIQVSAVFMVVMCLFAMIFMEFFGLTKYGTYGSRHTNFRDYGNALLYLVRFTTGEAWNAIIIDYAVQYPNCNHSSNYLENDCGSSFWAYVLFDAFYIICAHIFMNLFTAVIISNFEYTYETRTRFTKVTKSDLRTFKQSWADLDPQGTGYIQKEDVPKLLHKLTGCFQFRIYDDEMGIGNIIKHSKLNQSTSEGTDATSYNEKHLEQKNTDVDVNELNRYLDRMNTEETRRRRFEYNILVKEILRAETSKGISFDNVLTILSYRLIDISTALTLDPLISRLEMLEQLTQEYHLEKAAGFFLSQIQKRRFTHALWKKRTEDEVQNLGVTSTSQFEFGSPRIGQNNQFLDTPKEKKKRSPPVPRIVINTVPTIETTSSSPTTAAGTVSFPVSPMSVFSTDVHYTPSGSPGGAPDSLSVAIGTNSSPSSPYAEFDFSGGRSPRSSGFSMHSPVPSGLSPTSLRQNWLLMDANADMPTEISEGLMDSMNHNIWAGMLKEESTL</sequence>
<feature type="compositionally biased region" description="Low complexity" evidence="16">
    <location>
        <begin position="2103"/>
        <end position="2115"/>
    </location>
</feature>
<dbReference type="InterPro" id="IPR050599">
    <property type="entry name" value="VDCC_alpha-1_subunit"/>
</dbReference>
<organism evidence="19">
    <name type="scientific">Rhizopus microsporus var. microsporus</name>
    <dbReference type="NCBI Taxonomy" id="86635"/>
    <lineage>
        <taxon>Eukaryota</taxon>
        <taxon>Fungi</taxon>
        <taxon>Fungi incertae sedis</taxon>
        <taxon>Mucoromycota</taxon>
        <taxon>Mucoromycotina</taxon>
        <taxon>Mucoromycetes</taxon>
        <taxon>Mucorales</taxon>
        <taxon>Mucorineae</taxon>
        <taxon>Rhizopodaceae</taxon>
        <taxon>Rhizopus</taxon>
    </lineage>
</organism>
<dbReference type="GO" id="GO:0098703">
    <property type="term" value="P:calcium ion import across plasma membrane"/>
    <property type="evidence" value="ECO:0007669"/>
    <property type="project" value="TreeGrafter"/>
</dbReference>
<feature type="domain" description="Ion transport" evidence="18">
    <location>
        <begin position="395"/>
        <end position="740"/>
    </location>
</feature>
<evidence type="ECO:0000256" key="1">
    <source>
        <dbReference type="ARBA" id="ARBA00004651"/>
    </source>
</evidence>
<feature type="transmembrane region" description="Helical" evidence="17">
    <location>
        <begin position="970"/>
        <end position="991"/>
    </location>
</feature>
<feature type="domain" description="Ion transport" evidence="18">
    <location>
        <begin position="1215"/>
        <end position="1495"/>
    </location>
</feature>
<feature type="region of interest" description="Disordered" evidence="16">
    <location>
        <begin position="278"/>
        <end position="311"/>
    </location>
</feature>
<keyword evidence="3" id="KW-1003">Cell membrane</keyword>
<feature type="transmembrane region" description="Helical" evidence="17">
    <location>
        <begin position="1003"/>
        <end position="1027"/>
    </location>
</feature>
<evidence type="ECO:0000256" key="11">
    <source>
        <dbReference type="ARBA" id="ARBA00023136"/>
    </source>
</evidence>
<evidence type="ECO:0000256" key="8">
    <source>
        <dbReference type="ARBA" id="ARBA00022882"/>
    </source>
</evidence>
<dbReference type="FunFam" id="1.10.287.70:FF:000093">
    <property type="entry name" value="Calcium channel subunit Cch1"/>
    <property type="match status" value="1"/>
</dbReference>
<feature type="transmembrane region" description="Helical" evidence="17">
    <location>
        <begin position="1756"/>
        <end position="1782"/>
    </location>
</feature>
<evidence type="ECO:0000256" key="7">
    <source>
        <dbReference type="ARBA" id="ARBA00022837"/>
    </source>
</evidence>
<dbReference type="InterPro" id="IPR005821">
    <property type="entry name" value="Ion_trans_dom"/>
</dbReference>
<evidence type="ECO:0000256" key="12">
    <source>
        <dbReference type="ARBA" id="ARBA00023180"/>
    </source>
</evidence>
<keyword evidence="5" id="KW-0107">Calcium channel</keyword>
<feature type="transmembrane region" description="Helical" evidence="17">
    <location>
        <begin position="399"/>
        <end position="418"/>
    </location>
</feature>
<keyword evidence="11 17" id="KW-0472">Membrane</keyword>
<evidence type="ECO:0000256" key="9">
    <source>
        <dbReference type="ARBA" id="ARBA00022989"/>
    </source>
</evidence>
<feature type="transmembrane region" description="Helical" evidence="17">
    <location>
        <begin position="1468"/>
        <end position="1490"/>
    </location>
</feature>
<evidence type="ECO:0000256" key="17">
    <source>
        <dbReference type="SAM" id="Phobius"/>
    </source>
</evidence>
<feature type="transmembrane region" description="Helical" evidence="17">
    <location>
        <begin position="1550"/>
        <end position="1567"/>
    </location>
</feature>
<comment type="similarity">
    <text evidence="14">Belongs to the calcium channel alpha-1 subunit (TC 1.A.1.11) family.</text>
</comment>
<dbReference type="Gene3D" id="1.10.238.10">
    <property type="entry name" value="EF-hand"/>
    <property type="match status" value="1"/>
</dbReference>
<feature type="region of interest" description="Disordered" evidence="16">
    <location>
        <begin position="123"/>
        <end position="204"/>
    </location>
</feature>
<feature type="transmembrane region" description="Helical" evidence="17">
    <location>
        <begin position="430"/>
        <end position="457"/>
    </location>
</feature>
<evidence type="ECO:0000313" key="19">
    <source>
        <dbReference type="EMBL" id="ORE06456.1"/>
    </source>
</evidence>
<feature type="compositionally biased region" description="Polar residues" evidence="16">
    <location>
        <begin position="291"/>
        <end position="311"/>
    </location>
</feature>
<dbReference type="Proteomes" id="UP000242414">
    <property type="component" value="Unassembled WGS sequence"/>
</dbReference>
<feature type="compositionally biased region" description="Polar residues" evidence="16">
    <location>
        <begin position="148"/>
        <end position="157"/>
    </location>
</feature>
<keyword evidence="9 17" id="KW-1133">Transmembrane helix</keyword>
<feature type="transmembrane region" description="Helical" evidence="17">
    <location>
        <begin position="1335"/>
        <end position="1363"/>
    </location>
</feature>
<evidence type="ECO:0000256" key="14">
    <source>
        <dbReference type="ARBA" id="ARBA00061395"/>
    </source>
</evidence>
<feature type="domain" description="Ion transport" evidence="18">
    <location>
        <begin position="803"/>
        <end position="1033"/>
    </location>
</feature>
<feature type="transmembrane region" description="Helical" evidence="17">
    <location>
        <begin position="1609"/>
        <end position="1630"/>
    </location>
</feature>
<keyword evidence="7" id="KW-0106">Calcium</keyword>
<keyword evidence="6 17" id="KW-0812">Transmembrane</keyword>
<feature type="transmembrane region" description="Helical" evidence="17">
    <location>
        <begin position="928"/>
        <end position="950"/>
    </location>
</feature>
<feature type="compositionally biased region" description="Polar residues" evidence="16">
    <location>
        <begin position="170"/>
        <end position="204"/>
    </location>
</feature>
<evidence type="ECO:0000256" key="2">
    <source>
        <dbReference type="ARBA" id="ARBA00022448"/>
    </source>
</evidence>
<gene>
    <name evidence="19" type="ORF">BCV72DRAFT_228338</name>
</gene>
<feature type="domain" description="Ion transport" evidence="18">
    <location>
        <begin position="1546"/>
        <end position="1792"/>
    </location>
</feature>
<dbReference type="Gene3D" id="1.10.287.70">
    <property type="match status" value="4"/>
</dbReference>
<dbReference type="VEuPathDB" id="FungiDB:BCV72DRAFT_228338"/>
<keyword evidence="10" id="KW-0406">Ion transport</keyword>
<dbReference type="GO" id="GO:0008331">
    <property type="term" value="F:high voltage-gated calcium channel activity"/>
    <property type="evidence" value="ECO:0007669"/>
    <property type="project" value="TreeGrafter"/>
</dbReference>
<evidence type="ECO:0000256" key="16">
    <source>
        <dbReference type="SAM" id="MobiDB-lite"/>
    </source>
</evidence>
<feature type="transmembrane region" description="Helical" evidence="17">
    <location>
        <begin position="1579"/>
        <end position="1597"/>
    </location>
</feature>
<keyword evidence="13" id="KW-0407">Ion channel</keyword>
<feature type="transmembrane region" description="Helical" evidence="17">
    <location>
        <begin position="1255"/>
        <end position="1273"/>
    </location>
</feature>
<feature type="transmembrane region" description="Helical" evidence="17">
    <location>
        <begin position="510"/>
        <end position="529"/>
    </location>
</feature>
<feature type="transmembrane region" description="Helical" evidence="17">
    <location>
        <begin position="575"/>
        <end position="598"/>
    </location>
</feature>
<reference evidence="19" key="1">
    <citation type="journal article" date="2016" name="Proc. Natl. Acad. Sci. U.S.A.">
        <title>Lipid metabolic changes in an early divergent fungus govern the establishment of a mutualistic symbiosis with endobacteria.</title>
        <authorList>
            <person name="Lastovetsky O.A."/>
            <person name="Gaspar M.L."/>
            <person name="Mondo S.J."/>
            <person name="LaButti K.M."/>
            <person name="Sandor L."/>
            <person name="Grigoriev I.V."/>
            <person name="Henry S.A."/>
            <person name="Pawlowska T.E."/>
        </authorList>
    </citation>
    <scope>NUCLEOTIDE SEQUENCE [LARGE SCALE GENOMIC DNA]</scope>
    <source>
        <strain evidence="19">ATCC 52814</strain>
    </source>
</reference>
<dbReference type="InterPro" id="IPR027359">
    <property type="entry name" value="Volt_channel_dom_sf"/>
</dbReference>
<feature type="transmembrane region" description="Helical" evidence="17">
    <location>
        <begin position="1216"/>
        <end position="1234"/>
    </location>
</feature>
<feature type="transmembrane region" description="Helical" evidence="17">
    <location>
        <begin position="678"/>
        <end position="699"/>
    </location>
</feature>
<evidence type="ECO:0000259" key="18">
    <source>
        <dbReference type="Pfam" id="PF00520"/>
    </source>
</evidence>
<comment type="subcellular location">
    <subcellularLocation>
        <location evidence="1">Cell membrane</location>
        <topology evidence="1">Multi-pass membrane protein</topology>
    </subcellularLocation>
</comment>
<dbReference type="PANTHER" id="PTHR45628">
    <property type="entry name" value="VOLTAGE-DEPENDENT CALCIUM CHANNEL TYPE A SUBUNIT ALPHA-1"/>
    <property type="match status" value="1"/>
</dbReference>
<accession>A0A1X0R3B9</accession>
<feature type="region of interest" description="Disordered" evidence="16">
    <location>
        <begin position="50"/>
        <end position="75"/>
    </location>
</feature>
<keyword evidence="2" id="KW-0813">Transport</keyword>
<keyword evidence="4" id="KW-0109">Calcium transport</keyword>
<keyword evidence="12" id="KW-0325">Glycoprotein</keyword>
<feature type="region of interest" description="Disordered" evidence="16">
    <location>
        <begin position="2009"/>
        <end position="2028"/>
    </location>
</feature>
<feature type="transmembrane region" description="Helical" evidence="17">
    <location>
        <begin position="842"/>
        <end position="864"/>
    </location>
</feature>
<dbReference type="GO" id="GO:0005891">
    <property type="term" value="C:voltage-gated calcium channel complex"/>
    <property type="evidence" value="ECO:0007669"/>
    <property type="project" value="TreeGrafter"/>
</dbReference>
<dbReference type="Pfam" id="PF00520">
    <property type="entry name" value="Ion_trans"/>
    <property type="match status" value="4"/>
</dbReference>
<evidence type="ECO:0000256" key="3">
    <source>
        <dbReference type="ARBA" id="ARBA00022475"/>
    </source>
</evidence>
<dbReference type="PANTHER" id="PTHR45628:SF7">
    <property type="entry name" value="VOLTAGE-DEPENDENT CALCIUM CHANNEL TYPE A SUBUNIT ALPHA-1"/>
    <property type="match status" value="1"/>
</dbReference>
<feature type="compositionally biased region" description="Basic and acidic residues" evidence="16">
    <location>
        <begin position="1"/>
        <end position="12"/>
    </location>
</feature>
<evidence type="ECO:0000256" key="15">
    <source>
        <dbReference type="ARBA" id="ARBA00067459"/>
    </source>
</evidence>
<feature type="transmembrane region" description="Helical" evidence="17">
    <location>
        <begin position="711"/>
        <end position="737"/>
    </location>
</feature>
<feature type="transmembrane region" description="Helical" evidence="17">
    <location>
        <begin position="1293"/>
        <end position="1314"/>
    </location>
</feature>
<feature type="region of interest" description="Disordered" evidence="16">
    <location>
        <begin position="1"/>
        <end position="22"/>
    </location>
</feature>
<evidence type="ECO:0000256" key="4">
    <source>
        <dbReference type="ARBA" id="ARBA00022568"/>
    </source>
</evidence>
<dbReference type="Gene3D" id="1.20.120.350">
    <property type="entry name" value="Voltage-gated potassium channels. Chain C"/>
    <property type="match status" value="4"/>
</dbReference>
<protein>
    <recommendedName>
        <fullName evidence="15">Calcium-channel protein CCH1</fullName>
    </recommendedName>
</protein>
<evidence type="ECO:0000256" key="13">
    <source>
        <dbReference type="ARBA" id="ARBA00023303"/>
    </source>
</evidence>